<keyword evidence="2" id="KW-1185">Reference proteome</keyword>
<protein>
    <submittedName>
        <fullName evidence="1">Uncharacterized protein</fullName>
    </submittedName>
</protein>
<dbReference type="EMBL" id="JBGBPQ010000001">
    <property type="protein sequence ID" value="KAL1529486.1"/>
    <property type="molecule type" value="Genomic_DNA"/>
</dbReference>
<dbReference type="AlphaFoldDB" id="A0AB34K9D8"/>
<organism evidence="1 2">
    <name type="scientific">Prymnesium parvum</name>
    <name type="common">Toxic golden alga</name>
    <dbReference type="NCBI Taxonomy" id="97485"/>
    <lineage>
        <taxon>Eukaryota</taxon>
        <taxon>Haptista</taxon>
        <taxon>Haptophyta</taxon>
        <taxon>Prymnesiophyceae</taxon>
        <taxon>Prymnesiales</taxon>
        <taxon>Prymnesiaceae</taxon>
        <taxon>Prymnesium</taxon>
    </lineage>
</organism>
<gene>
    <name evidence="1" type="ORF">AB1Y20_000432</name>
</gene>
<sequence length="180" mass="20181">MRVIGLSWSEWKTPWSSSSNDEVGTVPQLRAHLLDVLQREKELSVRDELPSKHSASLSSADLAAECPAPQLRRKTFKALGQPTAQADALSSDHTRMSPEELLAAAEKRRKELERAGEIDWVSDRQPYPTGQGPVPDSKLIGKALEVRWRYYSTETKQPVYIWCEGEVVQAWLHLASACAE</sequence>
<name>A0AB34K9D8_PRYPA</name>
<accession>A0AB34K9D8</accession>
<comment type="caution">
    <text evidence="1">The sequence shown here is derived from an EMBL/GenBank/DDBJ whole genome shotgun (WGS) entry which is preliminary data.</text>
</comment>
<reference evidence="1 2" key="1">
    <citation type="journal article" date="2024" name="Science">
        <title>Giant polyketide synthase enzymes in the biosynthesis of giant marine polyether toxins.</title>
        <authorList>
            <person name="Fallon T.R."/>
            <person name="Shende V.V."/>
            <person name="Wierzbicki I.H."/>
            <person name="Pendleton A.L."/>
            <person name="Watervoot N.F."/>
            <person name="Auber R.P."/>
            <person name="Gonzalez D.J."/>
            <person name="Wisecaver J.H."/>
            <person name="Moore B.S."/>
        </authorList>
    </citation>
    <scope>NUCLEOTIDE SEQUENCE [LARGE SCALE GENOMIC DNA]</scope>
    <source>
        <strain evidence="1 2">12B1</strain>
    </source>
</reference>
<evidence type="ECO:0000313" key="2">
    <source>
        <dbReference type="Proteomes" id="UP001515480"/>
    </source>
</evidence>
<proteinExistence type="predicted"/>
<dbReference type="Proteomes" id="UP001515480">
    <property type="component" value="Unassembled WGS sequence"/>
</dbReference>
<evidence type="ECO:0000313" key="1">
    <source>
        <dbReference type="EMBL" id="KAL1529486.1"/>
    </source>
</evidence>